<reference evidence="3" key="1">
    <citation type="journal article" date="2019" name="Int. J. Syst. Evol. Microbiol.">
        <title>The Global Catalogue of Microorganisms (GCM) 10K type strain sequencing project: providing services to taxonomists for standard genome sequencing and annotation.</title>
        <authorList>
            <consortium name="The Broad Institute Genomics Platform"/>
            <consortium name="The Broad Institute Genome Sequencing Center for Infectious Disease"/>
            <person name="Wu L."/>
            <person name="Ma J."/>
        </authorList>
    </citation>
    <scope>NUCLEOTIDE SEQUENCE [LARGE SCALE GENOMIC DNA]</scope>
    <source>
        <strain evidence="3">CGMCC 1.15959</strain>
    </source>
</reference>
<dbReference type="InterPro" id="IPR000182">
    <property type="entry name" value="GNAT_dom"/>
</dbReference>
<dbReference type="InterPro" id="IPR051531">
    <property type="entry name" value="N-acetyltransferase"/>
</dbReference>
<dbReference type="Gene3D" id="3.40.630.30">
    <property type="match status" value="1"/>
</dbReference>
<name>A0ABQ1SC63_9SPHN</name>
<dbReference type="PROSITE" id="PS51186">
    <property type="entry name" value="GNAT"/>
    <property type="match status" value="1"/>
</dbReference>
<feature type="domain" description="N-acetyltransferase" evidence="1">
    <location>
        <begin position="7"/>
        <end position="183"/>
    </location>
</feature>
<comment type="caution">
    <text evidence="2">The sequence shown here is derived from an EMBL/GenBank/DDBJ whole genome shotgun (WGS) entry which is preliminary data.</text>
</comment>
<dbReference type="RefSeq" id="WP_188645363.1">
    <property type="nucleotide sequence ID" value="NZ_BMKL01000001.1"/>
</dbReference>
<gene>
    <name evidence="2" type="ORF">GCM10011515_24190</name>
</gene>
<organism evidence="2 3">
    <name type="scientific">Tsuneonella deserti</name>
    <dbReference type="NCBI Taxonomy" id="2035528"/>
    <lineage>
        <taxon>Bacteria</taxon>
        <taxon>Pseudomonadati</taxon>
        <taxon>Pseudomonadota</taxon>
        <taxon>Alphaproteobacteria</taxon>
        <taxon>Sphingomonadales</taxon>
        <taxon>Erythrobacteraceae</taxon>
        <taxon>Tsuneonella</taxon>
    </lineage>
</organism>
<dbReference type="SUPFAM" id="SSF55729">
    <property type="entry name" value="Acyl-CoA N-acyltransferases (Nat)"/>
    <property type="match status" value="1"/>
</dbReference>
<proteinExistence type="predicted"/>
<evidence type="ECO:0000313" key="3">
    <source>
        <dbReference type="Proteomes" id="UP000619041"/>
    </source>
</evidence>
<dbReference type="Pfam" id="PF13302">
    <property type="entry name" value="Acetyltransf_3"/>
    <property type="match status" value="1"/>
</dbReference>
<dbReference type="Proteomes" id="UP000619041">
    <property type="component" value="Unassembled WGS sequence"/>
</dbReference>
<protein>
    <submittedName>
        <fullName evidence="2">N-acetyltransferase</fullName>
    </submittedName>
</protein>
<evidence type="ECO:0000313" key="2">
    <source>
        <dbReference type="EMBL" id="GGE03723.1"/>
    </source>
</evidence>
<dbReference type="EMBL" id="BMKL01000001">
    <property type="protein sequence ID" value="GGE03723.1"/>
    <property type="molecule type" value="Genomic_DNA"/>
</dbReference>
<keyword evidence="3" id="KW-1185">Reference proteome</keyword>
<dbReference type="PANTHER" id="PTHR43792">
    <property type="entry name" value="GNAT FAMILY, PUTATIVE (AFU_ORTHOLOGUE AFUA_3G00765)-RELATED-RELATED"/>
    <property type="match status" value="1"/>
</dbReference>
<accession>A0ABQ1SC63</accession>
<dbReference type="PANTHER" id="PTHR43792:SF1">
    <property type="entry name" value="N-ACETYLTRANSFERASE DOMAIN-CONTAINING PROTEIN"/>
    <property type="match status" value="1"/>
</dbReference>
<dbReference type="InterPro" id="IPR016181">
    <property type="entry name" value="Acyl_CoA_acyltransferase"/>
</dbReference>
<sequence length="183" mass="20017">MIETARLVLRPPAQEDLAFRLAALNTPEVTRHLGGVATPEQLAERHARDMAAFADHGIGFWTVTLRETGAPVGRCGLGSIGPKAPAPIVGKREIGWTLAATAWGRGYAREAASAVLDHAFRVLADDEVWGQTSDSNAASSTLMRRLGFARRGDLDYVDDDYPPQDNPTTVYRLARADWMEMDR</sequence>
<evidence type="ECO:0000259" key="1">
    <source>
        <dbReference type="PROSITE" id="PS51186"/>
    </source>
</evidence>